<name>A0ABP7MWX1_9MICO</name>
<proteinExistence type="inferred from homology"/>
<feature type="transmembrane region" description="Helical" evidence="7">
    <location>
        <begin position="181"/>
        <end position="201"/>
    </location>
</feature>
<dbReference type="InterPro" id="IPR000515">
    <property type="entry name" value="MetI-like"/>
</dbReference>
<feature type="transmembrane region" description="Helical" evidence="7">
    <location>
        <begin position="103"/>
        <end position="128"/>
    </location>
</feature>
<evidence type="ECO:0000256" key="1">
    <source>
        <dbReference type="ARBA" id="ARBA00004651"/>
    </source>
</evidence>
<dbReference type="Pfam" id="PF00528">
    <property type="entry name" value="BPD_transp_1"/>
    <property type="match status" value="1"/>
</dbReference>
<dbReference type="InterPro" id="IPR035906">
    <property type="entry name" value="MetI-like_sf"/>
</dbReference>
<evidence type="ECO:0000256" key="6">
    <source>
        <dbReference type="ARBA" id="ARBA00023136"/>
    </source>
</evidence>
<feature type="transmembrane region" description="Helical" evidence="7">
    <location>
        <begin position="244"/>
        <end position="266"/>
    </location>
</feature>
<comment type="similarity">
    <text evidence="7">Belongs to the binding-protein-dependent transport system permease family.</text>
</comment>
<reference evidence="11" key="1">
    <citation type="journal article" date="2019" name="Int. J. Syst. Evol. Microbiol.">
        <title>The Global Catalogue of Microorganisms (GCM) 10K type strain sequencing project: providing services to taxonomists for standard genome sequencing and annotation.</title>
        <authorList>
            <consortium name="The Broad Institute Genomics Platform"/>
            <consortium name="The Broad Institute Genome Sequencing Center for Infectious Disease"/>
            <person name="Wu L."/>
            <person name="Ma J."/>
        </authorList>
    </citation>
    <scope>NUCLEOTIDE SEQUENCE [LARGE SCALE GENOMIC DNA]</scope>
    <source>
        <strain evidence="11">JCM 17024</strain>
    </source>
</reference>
<dbReference type="PROSITE" id="PS50928">
    <property type="entry name" value="ABC_TM1"/>
    <property type="match status" value="1"/>
</dbReference>
<dbReference type="Gene3D" id="1.10.3720.10">
    <property type="entry name" value="MetI-like"/>
    <property type="match status" value="1"/>
</dbReference>
<feature type="domain" description="ABC transmembrane type-1" evidence="9">
    <location>
        <begin position="103"/>
        <end position="322"/>
    </location>
</feature>
<dbReference type="PANTHER" id="PTHR43227:SF8">
    <property type="entry name" value="DIACETYLCHITOBIOSE UPTAKE SYSTEM PERMEASE PROTEIN DASB"/>
    <property type="match status" value="1"/>
</dbReference>
<evidence type="ECO:0000256" key="7">
    <source>
        <dbReference type="RuleBase" id="RU363032"/>
    </source>
</evidence>
<sequence length="334" mass="36272">MADHALTDDALEPSRTTPAATRPRGGRVSRWRAGGGLPLRSAMVFLLPALVLFGIFVLYPMLTAFSYSFFSWRGTARSDFSGLDNFFTLFTQDPYKRDIPNAFLHNVLMFIGAIVGQNTLGMALAVALHRRRWGKRLFQVLFTMPYLVSPIVIGYLWTLMLSPTFGPVNAMLKAIGLESLALPWLGSPTTAIWVVVVVSVWQWVGFPMLLYGAALGGIPEELDEAASVDGATARQRFFSITLPLLWPAIITVSILAFIGAMESLALPYAMGGVSGSPAGATDVLSLVFYRIAFESGASNGVGLSSALATLLFVFIFGVALLTTYLSRRREEALT</sequence>
<organism evidence="10 11">
    <name type="scientific">Microbacterium soli</name>
    <dbReference type="NCBI Taxonomy" id="446075"/>
    <lineage>
        <taxon>Bacteria</taxon>
        <taxon>Bacillati</taxon>
        <taxon>Actinomycetota</taxon>
        <taxon>Actinomycetes</taxon>
        <taxon>Micrococcales</taxon>
        <taxon>Microbacteriaceae</taxon>
        <taxon>Microbacterium</taxon>
    </lineage>
</organism>
<dbReference type="RefSeq" id="WP_344818225.1">
    <property type="nucleotide sequence ID" value="NZ_BAABCP010000001.1"/>
</dbReference>
<evidence type="ECO:0000259" key="9">
    <source>
        <dbReference type="PROSITE" id="PS50928"/>
    </source>
</evidence>
<keyword evidence="3" id="KW-1003">Cell membrane</keyword>
<keyword evidence="6 7" id="KW-0472">Membrane</keyword>
<comment type="caution">
    <text evidence="10">The sequence shown here is derived from an EMBL/GenBank/DDBJ whole genome shotgun (WGS) entry which is preliminary data.</text>
</comment>
<accession>A0ABP7MWX1</accession>
<dbReference type="CDD" id="cd06261">
    <property type="entry name" value="TM_PBP2"/>
    <property type="match status" value="1"/>
</dbReference>
<keyword evidence="11" id="KW-1185">Reference proteome</keyword>
<evidence type="ECO:0000256" key="3">
    <source>
        <dbReference type="ARBA" id="ARBA00022475"/>
    </source>
</evidence>
<feature type="transmembrane region" description="Helical" evidence="7">
    <location>
        <begin position="140"/>
        <end position="161"/>
    </location>
</feature>
<evidence type="ECO:0000313" key="10">
    <source>
        <dbReference type="EMBL" id="GAA3931867.1"/>
    </source>
</evidence>
<dbReference type="InterPro" id="IPR050809">
    <property type="entry name" value="UgpAE/MalFG_permease"/>
</dbReference>
<evidence type="ECO:0000256" key="5">
    <source>
        <dbReference type="ARBA" id="ARBA00022989"/>
    </source>
</evidence>
<keyword evidence="5 7" id="KW-1133">Transmembrane helix</keyword>
<feature type="region of interest" description="Disordered" evidence="8">
    <location>
        <begin position="1"/>
        <end position="27"/>
    </location>
</feature>
<protein>
    <submittedName>
        <fullName evidence="10">Sugar ABC transporter permease</fullName>
    </submittedName>
</protein>
<dbReference type="SUPFAM" id="SSF161098">
    <property type="entry name" value="MetI-like"/>
    <property type="match status" value="1"/>
</dbReference>
<evidence type="ECO:0000256" key="8">
    <source>
        <dbReference type="SAM" id="MobiDB-lite"/>
    </source>
</evidence>
<feature type="transmembrane region" description="Helical" evidence="7">
    <location>
        <begin position="42"/>
        <end position="62"/>
    </location>
</feature>
<dbReference type="EMBL" id="BAABCP010000001">
    <property type="protein sequence ID" value="GAA3931867.1"/>
    <property type="molecule type" value="Genomic_DNA"/>
</dbReference>
<gene>
    <name evidence="10" type="ORF">GCM10022383_08070</name>
</gene>
<evidence type="ECO:0000256" key="2">
    <source>
        <dbReference type="ARBA" id="ARBA00022448"/>
    </source>
</evidence>
<feature type="transmembrane region" description="Helical" evidence="7">
    <location>
        <begin position="303"/>
        <end position="325"/>
    </location>
</feature>
<comment type="subcellular location">
    <subcellularLocation>
        <location evidence="1 7">Cell membrane</location>
        <topology evidence="1 7">Multi-pass membrane protein</topology>
    </subcellularLocation>
</comment>
<evidence type="ECO:0000313" key="11">
    <source>
        <dbReference type="Proteomes" id="UP001501591"/>
    </source>
</evidence>
<dbReference type="Proteomes" id="UP001501591">
    <property type="component" value="Unassembled WGS sequence"/>
</dbReference>
<dbReference type="PANTHER" id="PTHR43227">
    <property type="entry name" value="BLL4140 PROTEIN"/>
    <property type="match status" value="1"/>
</dbReference>
<evidence type="ECO:0000256" key="4">
    <source>
        <dbReference type="ARBA" id="ARBA00022692"/>
    </source>
</evidence>
<keyword evidence="4 7" id="KW-0812">Transmembrane</keyword>
<keyword evidence="2 7" id="KW-0813">Transport</keyword>